<dbReference type="PANTHER" id="PTHR12608:SF7">
    <property type="entry name" value="PROTEIN PAM71-HOMOLOG, CHLOROPLASTIC"/>
    <property type="match status" value="1"/>
</dbReference>
<dbReference type="GO" id="GO:0016020">
    <property type="term" value="C:membrane"/>
    <property type="evidence" value="ECO:0007669"/>
    <property type="project" value="UniProtKB-SubCell"/>
</dbReference>
<dbReference type="AlphaFoldDB" id="A0A7S0QTL4"/>
<dbReference type="GO" id="GO:0015085">
    <property type="term" value="F:calcium ion transmembrane transporter activity"/>
    <property type="evidence" value="ECO:0007669"/>
    <property type="project" value="TreeGrafter"/>
</dbReference>
<feature type="transmembrane region" description="Helical" evidence="6">
    <location>
        <begin position="316"/>
        <end position="339"/>
    </location>
</feature>
<evidence type="ECO:0000256" key="4">
    <source>
        <dbReference type="ARBA" id="ARBA00022989"/>
    </source>
</evidence>
<organism evidence="8">
    <name type="scientific">Pyramimonas obovata</name>
    <dbReference type="NCBI Taxonomy" id="1411642"/>
    <lineage>
        <taxon>Eukaryota</taxon>
        <taxon>Viridiplantae</taxon>
        <taxon>Chlorophyta</taxon>
        <taxon>Pyramimonadophyceae</taxon>
        <taxon>Pyramimonadales</taxon>
        <taxon>Pyramimonadaceae</taxon>
        <taxon>Pyramimonas</taxon>
        <taxon>Pyramimonas incertae sedis</taxon>
    </lineage>
</organism>
<keyword evidence="3 6" id="KW-0812">Transmembrane</keyword>
<dbReference type="GO" id="GO:0009507">
    <property type="term" value="C:chloroplast"/>
    <property type="evidence" value="ECO:0007669"/>
    <property type="project" value="TreeGrafter"/>
</dbReference>
<proteinExistence type="inferred from homology"/>
<comment type="similarity">
    <text evidence="2 6">Belongs to the GDT1 family.</text>
</comment>
<name>A0A7S0QTL4_9CHLO</name>
<dbReference type="Pfam" id="PF01169">
    <property type="entry name" value="GDT1"/>
    <property type="match status" value="2"/>
</dbReference>
<evidence type="ECO:0000256" key="1">
    <source>
        <dbReference type="ARBA" id="ARBA00004141"/>
    </source>
</evidence>
<dbReference type="PANTHER" id="PTHR12608">
    <property type="entry name" value="TRANSMEMBRANE PROTEIN HTP-1 RELATED"/>
    <property type="match status" value="1"/>
</dbReference>
<sequence>MTSITVARLGPSLRCRSETRMSVRVPRSGFAVACSQPLAREAHRANASSPVGKKDTGVASRLGSSRAISGQWNTAALGLRRASLARKRVPFVSRGVRASSSASSSEPPSTPSADLSQSGPSSFTMLAGATGLLLTTVLLATFLTGSTMVSLKQGFISAFSIIFVSELGDKTFFIAALLAMRRGRTLVFAASVVALATMTVISVGLGVVFQQVPSALATDLPIGQYAGAALLVYFGIRNIRDALEATPASEAQEGEEVSGELADAEEMYNNAKVGSTNKGSWGIMAEAFTLVFMAEWGDRSMLATIALGVAQNPVAVATGAVAGHALATFIAVIGGAFLAKYISERVVGLIGGGLFIVFALATVIFGF</sequence>
<evidence type="ECO:0000256" key="3">
    <source>
        <dbReference type="ARBA" id="ARBA00022692"/>
    </source>
</evidence>
<feature type="transmembrane region" description="Helical" evidence="6">
    <location>
        <begin position="279"/>
        <end position="296"/>
    </location>
</feature>
<comment type="subcellular location">
    <subcellularLocation>
        <location evidence="1 6">Membrane</location>
        <topology evidence="1 6">Multi-pass membrane protein</topology>
    </subcellularLocation>
</comment>
<keyword evidence="5 6" id="KW-0472">Membrane</keyword>
<feature type="transmembrane region" description="Helical" evidence="6">
    <location>
        <begin position="155"/>
        <end position="179"/>
    </location>
</feature>
<feature type="transmembrane region" description="Helical" evidence="6">
    <location>
        <begin position="215"/>
        <end position="236"/>
    </location>
</feature>
<dbReference type="GO" id="GO:0005794">
    <property type="term" value="C:Golgi apparatus"/>
    <property type="evidence" value="ECO:0007669"/>
    <property type="project" value="TreeGrafter"/>
</dbReference>
<feature type="transmembrane region" description="Helical" evidence="6">
    <location>
        <begin position="123"/>
        <end position="143"/>
    </location>
</feature>
<dbReference type="GO" id="GO:0032468">
    <property type="term" value="P:Golgi calcium ion homeostasis"/>
    <property type="evidence" value="ECO:0007669"/>
    <property type="project" value="TreeGrafter"/>
</dbReference>
<evidence type="ECO:0000313" key="8">
    <source>
        <dbReference type="EMBL" id="CAD8659156.1"/>
    </source>
</evidence>
<feature type="transmembrane region" description="Helical" evidence="6">
    <location>
        <begin position="186"/>
        <end position="209"/>
    </location>
</feature>
<evidence type="ECO:0000256" key="2">
    <source>
        <dbReference type="ARBA" id="ARBA00009190"/>
    </source>
</evidence>
<reference evidence="8" key="1">
    <citation type="submission" date="2021-01" db="EMBL/GenBank/DDBJ databases">
        <authorList>
            <person name="Corre E."/>
            <person name="Pelletier E."/>
            <person name="Niang G."/>
            <person name="Scheremetjew M."/>
            <person name="Finn R."/>
            <person name="Kale V."/>
            <person name="Holt S."/>
            <person name="Cochrane G."/>
            <person name="Meng A."/>
            <person name="Brown T."/>
            <person name="Cohen L."/>
        </authorList>
    </citation>
    <scope>NUCLEOTIDE SEQUENCE</scope>
    <source>
        <strain evidence="8">CCMP722</strain>
    </source>
</reference>
<accession>A0A7S0QTL4</accession>
<dbReference type="InterPro" id="IPR001727">
    <property type="entry name" value="GDT1-like"/>
</dbReference>
<evidence type="ECO:0000256" key="6">
    <source>
        <dbReference type="RuleBase" id="RU365102"/>
    </source>
</evidence>
<feature type="region of interest" description="Disordered" evidence="7">
    <location>
        <begin position="97"/>
        <end position="118"/>
    </location>
</feature>
<evidence type="ECO:0000256" key="7">
    <source>
        <dbReference type="SAM" id="MobiDB-lite"/>
    </source>
</evidence>
<feature type="transmembrane region" description="Helical" evidence="6">
    <location>
        <begin position="346"/>
        <end position="366"/>
    </location>
</feature>
<dbReference type="GO" id="GO:0032472">
    <property type="term" value="P:Golgi calcium ion transport"/>
    <property type="evidence" value="ECO:0007669"/>
    <property type="project" value="TreeGrafter"/>
</dbReference>
<dbReference type="PROSITE" id="PS01214">
    <property type="entry name" value="UPF0016"/>
    <property type="match status" value="1"/>
</dbReference>
<feature type="compositionally biased region" description="Low complexity" evidence="7">
    <location>
        <begin position="98"/>
        <end position="113"/>
    </location>
</feature>
<dbReference type="InterPro" id="IPR049555">
    <property type="entry name" value="GDT1-like_CS"/>
</dbReference>
<keyword evidence="4 6" id="KW-1133">Transmembrane helix</keyword>
<dbReference type="EMBL" id="HBFA01010986">
    <property type="protein sequence ID" value="CAD8659156.1"/>
    <property type="molecule type" value="Transcribed_RNA"/>
</dbReference>
<gene>
    <name evidence="8" type="ORF">POBO1169_LOCUS5737</name>
</gene>
<evidence type="ECO:0000256" key="5">
    <source>
        <dbReference type="ARBA" id="ARBA00023136"/>
    </source>
</evidence>
<dbReference type="GO" id="GO:0005384">
    <property type="term" value="F:manganese ion transmembrane transporter activity"/>
    <property type="evidence" value="ECO:0007669"/>
    <property type="project" value="TreeGrafter"/>
</dbReference>
<protein>
    <recommendedName>
        <fullName evidence="6">GDT1 family protein</fullName>
    </recommendedName>
</protein>